<comment type="caution">
    <text evidence="1">The sequence shown here is derived from an EMBL/GenBank/DDBJ whole genome shotgun (WGS) entry which is preliminary data.</text>
</comment>
<dbReference type="EMBL" id="JBHFNT010000230">
    <property type="protein sequence ID" value="MFB2837985.1"/>
    <property type="molecule type" value="Genomic_DNA"/>
</dbReference>
<protein>
    <submittedName>
        <fullName evidence="1">Plasmid replication protein, CyRepA1 family</fullName>
    </submittedName>
</protein>
<evidence type="ECO:0000313" key="1">
    <source>
        <dbReference type="EMBL" id="MFB2837985.1"/>
    </source>
</evidence>
<evidence type="ECO:0000313" key="2">
    <source>
        <dbReference type="Proteomes" id="UP001576780"/>
    </source>
</evidence>
<dbReference type="NCBIfam" id="NF042913">
    <property type="entry name" value="CyRepA1"/>
    <property type="match status" value="1"/>
</dbReference>
<gene>
    <name evidence="1" type="ORF">ACE1CA_26075</name>
</gene>
<organism evidence="1 2">
    <name type="scientific">Floridaenema evergladense BLCC-F167</name>
    <dbReference type="NCBI Taxonomy" id="3153639"/>
    <lineage>
        <taxon>Bacteria</taxon>
        <taxon>Bacillati</taxon>
        <taxon>Cyanobacteriota</taxon>
        <taxon>Cyanophyceae</taxon>
        <taxon>Oscillatoriophycideae</taxon>
        <taxon>Aerosakkonematales</taxon>
        <taxon>Aerosakkonemataceae</taxon>
        <taxon>Floridanema</taxon>
        <taxon>Floridanema evergladense</taxon>
    </lineage>
</organism>
<dbReference type="InterPro" id="IPR049996">
    <property type="entry name" value="Slr7037-like"/>
</dbReference>
<reference evidence="1 2" key="1">
    <citation type="submission" date="2024-09" db="EMBL/GenBank/DDBJ databases">
        <title>Floridaenema gen nov. (Aerosakkonemataceae, Aerosakkonematales ord. nov., Cyanobacteria) from benthic tropical and subtropical fresh waters, with the description of four new species.</title>
        <authorList>
            <person name="Moretto J.A."/>
            <person name="Berthold D.E."/>
            <person name="Lefler F.W."/>
            <person name="Huang I.-S."/>
            <person name="Laughinghouse H. IV."/>
        </authorList>
    </citation>
    <scope>NUCLEOTIDE SEQUENCE [LARGE SCALE GENOMIC DNA]</scope>
    <source>
        <strain evidence="1 2">BLCC-F167</strain>
    </source>
</reference>
<proteinExistence type="predicted"/>
<sequence length="1362" mass="156584">MTSKNRLIPTSKTHTCPICNDTSGDCRIHSHQELILCHSFIDQDAQVNGWRYLRPSKCGTWGVYVTDNGKYYSPEQRTQRQLQRQRQKQRQLAGALPIPERDKGFRQLSHYLGLTTRDRQKLHSRHLNDQQIQSVGYFSILAHQELPWGIPINFPGVDRTGTKLWIKPENQGIAIPIRDPQNQIIGCQIRRDSDEGPRYLWLGGGDKSSRLPNGEMPLGFCRPLIIQPIQRKNIGLAEGFLKSQIAAFFLGQIILGAAGGQFEQSPQQLKQYLTSAGVQLGDYIDIYPDAGDILNRHVMNRWQKLVNLLQNWGYLVQFAWWGQITKEACDIDELQGEDFANIQYISAAQFFSLSQELRGETDLKTDEQIRRQRYLEEISLTYRQLTTLTYQPNLELNQEYLPDDLWKKLPSQGIVAINSRKGSGKSKAILKPLISHFKQLGKRVLSLVPRVVLGREQCVKFDLLWVDELGETHASQLRQLGGAVCWDSLLKLFEQHWDVIIIDEARMGFKHLLTANTAVKQQRPQILHAFSLLIERVLTNHGTVVLCDADLSNPELDYIKSLAPNHTPTYIVVNHHRGTPREFVLYKGEHSKPEVERQIYAHIERIINLDESDPAREPIIITADSQSELEAIERELIDAFPQLKTRIIRIDGKTSEEEWAKDFVAEINQEIHRLKPLVLLYSPSMAVGVSIEVDWFKQIFALYSGVLEPCEFRQQLARNRQNVPIILWSANQNNQFTGCSSPLPRVIKSTLSRNIKDSQQEDILQLAYELAREESEGDLSKFQQVFQQIWNNGNWNNPHLELWVKIQARINYSKPHCGENLQFELLERENALITDCLGEESGFGTRITKQKKQIKQELATLLSTGANSRMTLEEAQEIKRNPQAKFAQRMLADGVLLREYLPGVNLTPEFIYKYKISNPHWLTSQFLYWLATHPHECKILDSRQWKSHGFKWMSGEVFLPDLRPKIIQAQLLVELGIIDLIQVKENFSKNSLLIQEIMRRAMENSDRLKRYFNLKVTSSTDPISFVGKLLSKAGVSSKKVYSDGKVRYYTVSGRNQPERLAVLLAWNQKYWDLQPESAKQAFLQLNACSLTNRDEAFVSPQKQQQLQVDENVVISISKVNQKPEFEADPAIKWLLDLLADLEIDLDFHPRFYSEDLVDSFALAELLSQECQERLMEICPDYWDRVVHVLGKVSEFLGDSSEELEDDLREQQINPPPEHYYLKWLLNLLASLEATPSPHPRFDSTEKLADLLNQANLLATHCKSELLKACPDYWERCSHAAAQIIKLLPSSTVDYSNPEEFRGCVHRLKAAIEYGTAWVKIVLKPWQTTQRRAIVQALGTVAQSAVLRLTQILPDWLTWGYQF</sequence>
<dbReference type="InterPro" id="IPR027417">
    <property type="entry name" value="P-loop_NTPase"/>
</dbReference>
<dbReference type="RefSeq" id="WP_413280322.1">
    <property type="nucleotide sequence ID" value="NZ_JBHFNT010000230.1"/>
</dbReference>
<keyword evidence="2" id="KW-1185">Reference proteome</keyword>
<dbReference type="Proteomes" id="UP001576780">
    <property type="component" value="Unassembled WGS sequence"/>
</dbReference>
<name>A0ABV4WSB3_9CYAN</name>
<accession>A0ABV4WSB3</accession>
<dbReference type="SUPFAM" id="SSF52540">
    <property type="entry name" value="P-loop containing nucleoside triphosphate hydrolases"/>
    <property type="match status" value="1"/>
</dbReference>